<dbReference type="PROSITE" id="PS00618">
    <property type="entry name" value="RECF_2"/>
    <property type="match status" value="1"/>
</dbReference>
<dbReference type="PANTHER" id="PTHR32182:SF0">
    <property type="entry name" value="DNA REPLICATION AND REPAIR PROTEIN RECF"/>
    <property type="match status" value="1"/>
</dbReference>
<evidence type="ECO:0000256" key="5">
    <source>
        <dbReference type="ARBA" id="ARBA00022705"/>
    </source>
</evidence>
<reference evidence="12 13" key="1">
    <citation type="journal article" date="2015" name="Nature">
        <title>rRNA introns, odd ribosomes, and small enigmatic genomes across a large radiation of phyla.</title>
        <authorList>
            <person name="Brown C.T."/>
            <person name="Hug L.A."/>
            <person name="Thomas B.C."/>
            <person name="Sharon I."/>
            <person name="Castelle C.J."/>
            <person name="Singh A."/>
            <person name="Wilkins M.J."/>
            <person name="Williams K.H."/>
            <person name="Banfield J.F."/>
        </authorList>
    </citation>
    <scope>NUCLEOTIDE SEQUENCE [LARGE SCALE GENOMIC DNA]</scope>
</reference>
<dbReference type="GO" id="GO:0009432">
    <property type="term" value="P:SOS response"/>
    <property type="evidence" value="ECO:0007669"/>
    <property type="project" value="UniProtKB-UniRule"/>
</dbReference>
<evidence type="ECO:0000256" key="1">
    <source>
        <dbReference type="ARBA" id="ARBA00004496"/>
    </source>
</evidence>
<comment type="subcellular location">
    <subcellularLocation>
        <location evidence="1 9 10">Cytoplasm</location>
    </subcellularLocation>
</comment>
<dbReference type="InterPro" id="IPR003395">
    <property type="entry name" value="RecF/RecN/SMC_N"/>
</dbReference>
<evidence type="ECO:0000256" key="10">
    <source>
        <dbReference type="RuleBase" id="RU000578"/>
    </source>
</evidence>
<feature type="binding site" evidence="9">
    <location>
        <begin position="28"/>
        <end position="35"/>
    </location>
    <ligand>
        <name>ATP</name>
        <dbReference type="ChEBI" id="CHEBI:30616"/>
    </ligand>
</feature>
<keyword evidence="6 9" id="KW-0547">Nucleotide-binding</keyword>
<evidence type="ECO:0000259" key="11">
    <source>
        <dbReference type="SMART" id="SM00382"/>
    </source>
</evidence>
<dbReference type="InterPro" id="IPR001238">
    <property type="entry name" value="DNA-binding_RecF"/>
</dbReference>
<keyword evidence="7 9" id="KW-0067">ATP-binding</keyword>
<evidence type="ECO:0000313" key="13">
    <source>
        <dbReference type="Proteomes" id="UP000033934"/>
    </source>
</evidence>
<dbReference type="InterPro" id="IPR003593">
    <property type="entry name" value="AAA+_ATPase"/>
</dbReference>
<comment type="function">
    <text evidence="9 10">The RecF protein is involved in DNA metabolism; it is required for DNA replication and normal SOS inducibility. RecF binds preferentially to single-stranded, linear DNA. It also seems to bind ATP.</text>
</comment>
<dbReference type="GO" id="GO:0006260">
    <property type="term" value="P:DNA replication"/>
    <property type="evidence" value="ECO:0007669"/>
    <property type="project" value="UniProtKB-UniRule"/>
</dbReference>
<dbReference type="Pfam" id="PF02463">
    <property type="entry name" value="SMC_N"/>
    <property type="match status" value="1"/>
</dbReference>
<dbReference type="InterPro" id="IPR027417">
    <property type="entry name" value="P-loop_NTPase"/>
</dbReference>
<dbReference type="HAMAP" id="MF_00365">
    <property type="entry name" value="RecF"/>
    <property type="match status" value="1"/>
</dbReference>
<evidence type="ECO:0000256" key="2">
    <source>
        <dbReference type="ARBA" id="ARBA00008016"/>
    </source>
</evidence>
<evidence type="ECO:0000256" key="3">
    <source>
        <dbReference type="ARBA" id="ARBA00020170"/>
    </source>
</evidence>
<dbReference type="GO" id="GO:0005524">
    <property type="term" value="F:ATP binding"/>
    <property type="evidence" value="ECO:0007669"/>
    <property type="project" value="UniProtKB-UniRule"/>
</dbReference>
<dbReference type="PANTHER" id="PTHR32182">
    <property type="entry name" value="DNA REPLICATION AND REPAIR PROTEIN RECF"/>
    <property type="match status" value="1"/>
</dbReference>
<evidence type="ECO:0000256" key="4">
    <source>
        <dbReference type="ARBA" id="ARBA00022490"/>
    </source>
</evidence>
<evidence type="ECO:0000256" key="9">
    <source>
        <dbReference type="HAMAP-Rule" id="MF_00365"/>
    </source>
</evidence>
<keyword evidence="8 9" id="KW-0238">DNA-binding</keyword>
<comment type="similarity">
    <text evidence="2 9 10">Belongs to the RecF family.</text>
</comment>
<dbReference type="Gene3D" id="3.40.50.300">
    <property type="entry name" value="P-loop containing nucleotide triphosphate hydrolases"/>
    <property type="match status" value="1"/>
</dbReference>
<accession>A0A0G0L864</accession>
<dbReference type="GO" id="GO:0003697">
    <property type="term" value="F:single-stranded DNA binding"/>
    <property type="evidence" value="ECO:0007669"/>
    <property type="project" value="UniProtKB-UniRule"/>
</dbReference>
<dbReference type="SUPFAM" id="SSF52540">
    <property type="entry name" value="P-loop containing nucleoside triphosphate hydrolases"/>
    <property type="match status" value="1"/>
</dbReference>
<dbReference type="PATRIC" id="fig|1618334.3.peg.717"/>
<feature type="domain" description="AAA+ ATPase" evidence="11">
    <location>
        <begin position="20"/>
        <end position="348"/>
    </location>
</feature>
<dbReference type="Gene3D" id="1.20.1050.90">
    <property type="entry name" value="RecF/RecN/SMC, N-terminal domain"/>
    <property type="match status" value="1"/>
</dbReference>
<dbReference type="GO" id="GO:0005737">
    <property type="term" value="C:cytoplasm"/>
    <property type="evidence" value="ECO:0007669"/>
    <property type="project" value="UniProtKB-SubCell"/>
</dbReference>
<dbReference type="SMART" id="SM00382">
    <property type="entry name" value="AAA"/>
    <property type="match status" value="1"/>
</dbReference>
<proteinExistence type="inferred from homology"/>
<keyword evidence="9 10" id="KW-0227">DNA damage</keyword>
<sequence>MLNQITLSNFRNWSSLHLDLTERSILIGPNGAGKTNILEAIYLLAVTRSWRAKSDRDLVGWQADVCRIVGSNPAIEMAIQREPYLKRIKIDGLEKKATEAIGHLVIVLFEPRSVDLVTGAPSIRRRFLDVLLAQVNQNYAKSLVELQLVLRQRNHLLRRIAAGQSQASEVKFWNQELVRNAEIIWQARRDFFVVAEDLFPSVYQELTGQNIAKLKYEPSIPAEHSYEERLEEHWNQDVDSGSTSIGPHRDDFDFILHGFDASGVASQGEARSLVLSLKKAEIKYLSSNMGKDPILLLDDIFSELDASRRARIESIIDNHQAIITTTDLEHLDPHLRESFNIVEIEKLKE</sequence>
<evidence type="ECO:0000256" key="8">
    <source>
        <dbReference type="ARBA" id="ARBA00023125"/>
    </source>
</evidence>
<keyword evidence="9 10" id="KW-0234">DNA repair</keyword>
<organism evidence="12 13">
    <name type="scientific">Berkelbacteria bacterium GW2011_GWA2_38_9</name>
    <dbReference type="NCBI Taxonomy" id="1618334"/>
    <lineage>
        <taxon>Bacteria</taxon>
        <taxon>Candidatus Berkelbacteria</taxon>
    </lineage>
</organism>
<dbReference type="InterPro" id="IPR018078">
    <property type="entry name" value="DNA-binding_RecF_CS"/>
</dbReference>
<name>A0A0G0L864_9BACT</name>
<dbReference type="PROSITE" id="PS00617">
    <property type="entry name" value="RECF_1"/>
    <property type="match status" value="1"/>
</dbReference>
<keyword evidence="9 10" id="KW-0742">SOS response</keyword>
<keyword evidence="4 9" id="KW-0963">Cytoplasm</keyword>
<comment type="caution">
    <text evidence="12">The sequence shown here is derived from an EMBL/GenBank/DDBJ whole genome shotgun (WGS) entry which is preliminary data.</text>
</comment>
<keyword evidence="5 9" id="KW-0235">DNA replication</keyword>
<gene>
    <name evidence="9" type="primary">recF</name>
    <name evidence="12" type="ORF">UT11_C0056G0007</name>
</gene>
<evidence type="ECO:0000256" key="6">
    <source>
        <dbReference type="ARBA" id="ARBA00022741"/>
    </source>
</evidence>
<protein>
    <recommendedName>
        <fullName evidence="3 9">DNA replication and repair protein RecF</fullName>
    </recommendedName>
</protein>
<dbReference type="AlphaFoldDB" id="A0A0G0L864"/>
<evidence type="ECO:0000256" key="7">
    <source>
        <dbReference type="ARBA" id="ARBA00022840"/>
    </source>
</evidence>
<dbReference type="Proteomes" id="UP000033934">
    <property type="component" value="Unassembled WGS sequence"/>
</dbReference>
<dbReference type="GO" id="GO:0000731">
    <property type="term" value="P:DNA synthesis involved in DNA repair"/>
    <property type="evidence" value="ECO:0007669"/>
    <property type="project" value="TreeGrafter"/>
</dbReference>
<dbReference type="EMBL" id="LBVO01000056">
    <property type="protein sequence ID" value="KKQ87167.1"/>
    <property type="molecule type" value="Genomic_DNA"/>
</dbReference>
<dbReference type="NCBIfam" id="TIGR00611">
    <property type="entry name" value="recf"/>
    <property type="match status" value="1"/>
</dbReference>
<dbReference type="InterPro" id="IPR042174">
    <property type="entry name" value="RecF_2"/>
</dbReference>
<evidence type="ECO:0000313" key="12">
    <source>
        <dbReference type="EMBL" id="KKQ87167.1"/>
    </source>
</evidence>
<dbReference type="GO" id="GO:0006302">
    <property type="term" value="P:double-strand break repair"/>
    <property type="evidence" value="ECO:0007669"/>
    <property type="project" value="TreeGrafter"/>
</dbReference>